<dbReference type="OrthoDB" id="2140105at2759"/>
<dbReference type="InterPro" id="IPR053001">
    <property type="entry name" value="MNNG_permease-like"/>
</dbReference>
<feature type="region of interest" description="Disordered" evidence="1">
    <location>
        <begin position="67"/>
        <end position="130"/>
    </location>
</feature>
<dbReference type="Proteomes" id="UP000602905">
    <property type="component" value="Unassembled WGS sequence"/>
</dbReference>
<evidence type="ECO:0000313" key="4">
    <source>
        <dbReference type="EMBL" id="KAF8694638.1"/>
    </source>
</evidence>
<keyword evidence="2" id="KW-1133">Transmembrane helix</keyword>
<evidence type="ECO:0000313" key="5">
    <source>
        <dbReference type="Proteomes" id="UP000602905"/>
    </source>
</evidence>
<feature type="transmembrane region" description="Helical" evidence="2">
    <location>
        <begin position="516"/>
        <end position="537"/>
    </location>
</feature>
<proteinExistence type="predicted"/>
<feature type="transmembrane region" description="Helical" evidence="2">
    <location>
        <begin position="424"/>
        <end position="447"/>
    </location>
</feature>
<dbReference type="PANTHER" id="PTHR34814:SF1">
    <property type="entry name" value="NITROSOGUANIDINE RESISTANCE PROTEIN SNG1"/>
    <property type="match status" value="1"/>
</dbReference>
<accession>A0A8H7LRB0</accession>
<reference evidence="4" key="1">
    <citation type="submission" date="2020-09" db="EMBL/GenBank/DDBJ databases">
        <title>Comparative genome analyses of four rice-infecting Rhizoctonia solani isolates reveal extensive enrichment of homogalacturonan modification genes.</title>
        <authorList>
            <person name="Lee D.-Y."/>
            <person name="Jeon J."/>
            <person name="Kim K.-T."/>
            <person name="Cheong K."/>
            <person name="Song H."/>
            <person name="Choi G."/>
            <person name="Ko J."/>
            <person name="Opiyo S.O."/>
            <person name="Zuo S."/>
            <person name="Madhav S."/>
            <person name="Lee Y.-H."/>
            <person name="Wang G.-L."/>
        </authorList>
    </citation>
    <scope>NUCLEOTIDE SEQUENCE</scope>
    <source>
        <strain evidence="4">AG1-IA WGL</strain>
    </source>
</reference>
<feature type="transmembrane region" description="Helical" evidence="2">
    <location>
        <begin position="351"/>
        <end position="370"/>
    </location>
</feature>
<dbReference type="GO" id="GO:0016020">
    <property type="term" value="C:membrane"/>
    <property type="evidence" value="ECO:0007669"/>
    <property type="project" value="TreeGrafter"/>
</dbReference>
<feature type="domain" description="DUF3533" evidence="3">
    <location>
        <begin position="158"/>
        <end position="527"/>
    </location>
</feature>
<keyword evidence="2" id="KW-0812">Transmembrane</keyword>
<evidence type="ECO:0000256" key="2">
    <source>
        <dbReference type="SAM" id="Phobius"/>
    </source>
</evidence>
<dbReference type="AlphaFoldDB" id="A0A8H7LRB0"/>
<feature type="compositionally biased region" description="Polar residues" evidence="1">
    <location>
        <begin position="69"/>
        <end position="86"/>
    </location>
</feature>
<organism evidence="4 5">
    <name type="scientific">Rhizoctonia solani</name>
    <dbReference type="NCBI Taxonomy" id="456999"/>
    <lineage>
        <taxon>Eukaryota</taxon>
        <taxon>Fungi</taxon>
        <taxon>Dikarya</taxon>
        <taxon>Basidiomycota</taxon>
        <taxon>Agaricomycotina</taxon>
        <taxon>Agaricomycetes</taxon>
        <taxon>Cantharellales</taxon>
        <taxon>Ceratobasidiaceae</taxon>
        <taxon>Rhizoctonia</taxon>
    </lineage>
</organism>
<dbReference type="PANTHER" id="PTHR34814">
    <property type="entry name" value="NITROSOGUANIDINE RESISTANCE PROTEIN SNG1"/>
    <property type="match status" value="1"/>
</dbReference>
<comment type="caution">
    <text evidence="4">The sequence shown here is derived from an EMBL/GenBank/DDBJ whole genome shotgun (WGS) entry which is preliminary data.</text>
</comment>
<gene>
    <name evidence="4" type="ORF">RHS03_08160</name>
</gene>
<evidence type="ECO:0000256" key="1">
    <source>
        <dbReference type="SAM" id="MobiDB-lite"/>
    </source>
</evidence>
<feature type="transmembrane region" description="Helical" evidence="2">
    <location>
        <begin position="459"/>
        <end position="479"/>
    </location>
</feature>
<dbReference type="InterPro" id="IPR022703">
    <property type="entry name" value="DUF3533"/>
</dbReference>
<evidence type="ECO:0000259" key="3">
    <source>
        <dbReference type="Pfam" id="PF12051"/>
    </source>
</evidence>
<feature type="non-terminal residue" evidence="4">
    <location>
        <position position="1"/>
    </location>
</feature>
<dbReference type="Pfam" id="PF12051">
    <property type="entry name" value="DUF3533"/>
    <property type="match status" value="1"/>
</dbReference>
<feature type="transmembrane region" description="Helical" evidence="2">
    <location>
        <begin position="391"/>
        <end position="412"/>
    </location>
</feature>
<protein>
    <recommendedName>
        <fullName evidence="3">DUF3533 domain-containing protein</fullName>
    </recommendedName>
</protein>
<feature type="transmembrane region" description="Helical" evidence="2">
    <location>
        <begin position="151"/>
        <end position="171"/>
    </location>
</feature>
<sequence>MLYRNLAGISTVNSAGTKLCQSPWRVVNEDKFQHSRKWCGLLHPVGYKASIPKIDVIIIPSRPTVLDEMSTTPTPNAEQTRSSKASTDLPRTITQHSRDTMVEEEEEQEAARSSVWKPAEGPGSRRPAPEKFAHTIFDPKIAPLRKVYTKIILMTLALTIIMMWICLPVYWGSLARSATHAPSLKAWVIDRDGGEIGQAVVQGLLATTQPTFKTGTKQHLGWVQVAADYVEDVGEAVLDEQAWGAVVVNAGATARLAAARASGDSSYNPASAITFYYAQARNEQATGSYVNPLTTAALTQILQQFNARSIASYLGSISGNATALQALTAAPQTLSGVWWATNNLRPYNAPVATAIMLVGQIYLCIFAFIMTMSNDAARGILGPFLKLRSYLYLRILVPLGLYLPLSLAFAMVSLPFHAPFGAKYSYAGGFFLYFLYTYMGMTALGLATEAMVTILTPRFMAFFLIPLIISNVSVATLPFDLQPWFYKYGYGFPIFNNTTAVRTILFNTKNHLGRSAGVIIAWIVLSSITLPLFTIIMRRRDERAHKQAMLEKNMPLDGDDNVTWFPPDTLLKDELPGMSTRIAVSFAFMSQGELIELDEEIVSHNRFDHIELLAAVGNGLDREGMFSQAVWFGQGGASWKWMKIDDIQFIECQPSVAFRMGTEPCVMVCTSKALYYLTVPHPDYHDTWVRTLKSVWPKENVDVKPWPLEGCRPTWWSAEYKDDWPFDAQEDKDFGRLS</sequence>
<dbReference type="EMBL" id="JACYCD010000419">
    <property type="protein sequence ID" value="KAF8694638.1"/>
    <property type="molecule type" value="Genomic_DNA"/>
</dbReference>
<name>A0A8H7LRB0_9AGAM</name>
<keyword evidence="2" id="KW-0472">Membrane</keyword>